<evidence type="ECO:0000259" key="9">
    <source>
        <dbReference type="Pfam" id="PF02771"/>
    </source>
</evidence>
<dbReference type="InterPro" id="IPR037069">
    <property type="entry name" value="AcylCoA_DH/ox_N_sf"/>
</dbReference>
<keyword evidence="3 6" id="KW-0285">Flavoprotein</keyword>
<evidence type="ECO:0000259" key="8">
    <source>
        <dbReference type="Pfam" id="PF02770"/>
    </source>
</evidence>
<dbReference type="GO" id="GO:0003995">
    <property type="term" value="F:acyl-CoA dehydrogenase activity"/>
    <property type="evidence" value="ECO:0007669"/>
    <property type="project" value="TreeGrafter"/>
</dbReference>
<evidence type="ECO:0000259" key="7">
    <source>
        <dbReference type="Pfam" id="PF00441"/>
    </source>
</evidence>
<dbReference type="NCBIfam" id="TIGR03207">
    <property type="entry name" value="cyc_hxne_CoA_dh"/>
    <property type="match status" value="1"/>
</dbReference>
<dbReference type="InterPro" id="IPR017620">
    <property type="entry name" value="Cyc-hxne_CoA_dehydrogenase"/>
</dbReference>
<dbReference type="PANTHER" id="PTHR43884">
    <property type="entry name" value="ACYL-COA DEHYDROGENASE"/>
    <property type="match status" value="1"/>
</dbReference>
<keyword evidence="4 6" id="KW-0274">FAD</keyword>
<keyword evidence="5 6" id="KW-0560">Oxidoreductase</keyword>
<dbReference type="GO" id="GO:0050660">
    <property type="term" value="F:flavin adenine dinucleotide binding"/>
    <property type="evidence" value="ECO:0007669"/>
    <property type="project" value="InterPro"/>
</dbReference>
<evidence type="ECO:0000313" key="10">
    <source>
        <dbReference type="EMBL" id="SME90938.1"/>
    </source>
</evidence>
<feature type="domain" description="Acyl-CoA oxidase/dehydrogenase middle" evidence="8">
    <location>
        <begin position="121"/>
        <end position="216"/>
    </location>
</feature>
<dbReference type="Pfam" id="PF02770">
    <property type="entry name" value="Acyl-CoA_dh_M"/>
    <property type="match status" value="1"/>
</dbReference>
<dbReference type="AlphaFoldDB" id="A0A1Y6B6M5"/>
<feature type="domain" description="Acyl-CoA dehydrogenase/oxidase C-terminal" evidence="7">
    <location>
        <begin position="228"/>
        <end position="375"/>
    </location>
</feature>
<dbReference type="Gene3D" id="2.40.110.10">
    <property type="entry name" value="Butyryl-CoA Dehydrogenase, subunit A, domain 2"/>
    <property type="match status" value="1"/>
</dbReference>
<evidence type="ECO:0000256" key="1">
    <source>
        <dbReference type="ARBA" id="ARBA00001974"/>
    </source>
</evidence>
<dbReference type="InterPro" id="IPR009100">
    <property type="entry name" value="AcylCoA_DH/oxidase_NM_dom_sf"/>
</dbReference>
<organism evidence="10 11">
    <name type="scientific">Tistlia consotensis USBA 355</name>
    <dbReference type="NCBI Taxonomy" id="560819"/>
    <lineage>
        <taxon>Bacteria</taxon>
        <taxon>Pseudomonadati</taxon>
        <taxon>Pseudomonadota</taxon>
        <taxon>Alphaproteobacteria</taxon>
        <taxon>Rhodospirillales</taxon>
        <taxon>Rhodovibrionaceae</taxon>
        <taxon>Tistlia</taxon>
    </lineage>
</organism>
<dbReference type="PANTHER" id="PTHR43884:SF37">
    <property type="entry name" value="ACYL-COA DEHYDROGENASE"/>
    <property type="match status" value="1"/>
</dbReference>
<dbReference type="SUPFAM" id="SSF56645">
    <property type="entry name" value="Acyl-CoA dehydrogenase NM domain-like"/>
    <property type="match status" value="1"/>
</dbReference>
<dbReference type="EMBL" id="FWZX01000001">
    <property type="protein sequence ID" value="SME90938.1"/>
    <property type="molecule type" value="Genomic_DNA"/>
</dbReference>
<dbReference type="InterPro" id="IPR046373">
    <property type="entry name" value="Acyl-CoA_Oxase/DH_mid-dom_sf"/>
</dbReference>
<evidence type="ECO:0000256" key="3">
    <source>
        <dbReference type="ARBA" id="ARBA00022630"/>
    </source>
</evidence>
<sequence length="384" mass="41266">MDFGLSEEQQAVREAAERFARERLAPGYAARDGAGLLDRALIREMGALGFLAPELPEALGGLGLDRLTSGLAMEALAAGDFNMAYVPLLASLNGQIVAEHAVPEVAAEWVPRICAGEAMVALALTEPRGGSDAGNLQLSMRRDGNDWILDGEKTSISCAEQADAAVVFARSGRPDQGAAGVSAILVPLDRPGIARTRFEDLGQRAVGRGSIFFDAVRVPGRYLLGAEGEGFRQVMQGFDFSRALIGLQCLAVATASLEETWAYVAGREAFGRPLSAFQGVSHRLAELDTQLQAARLLCLKALWLKDRGLPHTAEAAMCKWWAPKLAFEAVQACLLFHGHAGYSRELPYEQRLRDLLGLQIGDGTAEIMKTIVARQRVGRQAVPN</sequence>
<reference evidence="10 11" key="1">
    <citation type="submission" date="2017-04" db="EMBL/GenBank/DDBJ databases">
        <authorList>
            <person name="Afonso C.L."/>
            <person name="Miller P.J."/>
            <person name="Scott M.A."/>
            <person name="Spackman E."/>
            <person name="Goraichik I."/>
            <person name="Dimitrov K.M."/>
            <person name="Suarez D.L."/>
            <person name="Swayne D.E."/>
        </authorList>
    </citation>
    <scope>NUCLEOTIDE SEQUENCE [LARGE SCALE GENOMIC DNA]</scope>
    <source>
        <strain evidence="10 11">USBA 355</strain>
    </source>
</reference>
<dbReference type="Proteomes" id="UP000192917">
    <property type="component" value="Unassembled WGS sequence"/>
</dbReference>
<dbReference type="Gene3D" id="1.20.140.10">
    <property type="entry name" value="Butyryl-CoA Dehydrogenase, subunit A, domain 3"/>
    <property type="match status" value="1"/>
</dbReference>
<dbReference type="STRING" id="560819.SAMN05428998_101352"/>
<feature type="domain" description="Acyl-CoA dehydrogenase/oxidase N-terminal" evidence="9">
    <location>
        <begin position="6"/>
        <end position="117"/>
    </location>
</feature>
<dbReference type="InterPro" id="IPR009075">
    <property type="entry name" value="AcylCo_DH/oxidase_C"/>
</dbReference>
<dbReference type="Pfam" id="PF02771">
    <property type="entry name" value="Acyl-CoA_dh_N"/>
    <property type="match status" value="1"/>
</dbReference>
<gene>
    <name evidence="10" type="ORF">SAMN05428998_101352</name>
</gene>
<evidence type="ECO:0000256" key="6">
    <source>
        <dbReference type="RuleBase" id="RU362125"/>
    </source>
</evidence>
<dbReference type="InterPro" id="IPR013786">
    <property type="entry name" value="AcylCoA_DH/ox_N"/>
</dbReference>
<proteinExistence type="inferred from homology"/>
<protein>
    <submittedName>
        <fullName evidence="10">Cyclohexanecarboxyl-CoA dehydrogenase</fullName>
    </submittedName>
</protein>
<dbReference type="Gene3D" id="1.10.540.10">
    <property type="entry name" value="Acyl-CoA dehydrogenase/oxidase, N-terminal domain"/>
    <property type="match status" value="1"/>
</dbReference>
<comment type="cofactor">
    <cofactor evidence="1 6">
        <name>FAD</name>
        <dbReference type="ChEBI" id="CHEBI:57692"/>
    </cofactor>
</comment>
<dbReference type="FunFam" id="1.20.140.10:FF:000001">
    <property type="entry name" value="Acyl-CoA dehydrogenase"/>
    <property type="match status" value="1"/>
</dbReference>
<name>A0A1Y6B6M5_9PROT</name>
<dbReference type="Pfam" id="PF00441">
    <property type="entry name" value="Acyl-CoA_dh_1"/>
    <property type="match status" value="1"/>
</dbReference>
<dbReference type="SUPFAM" id="SSF47203">
    <property type="entry name" value="Acyl-CoA dehydrogenase C-terminal domain-like"/>
    <property type="match status" value="1"/>
</dbReference>
<dbReference type="InterPro" id="IPR006091">
    <property type="entry name" value="Acyl-CoA_Oxase/DH_mid-dom"/>
</dbReference>
<evidence type="ECO:0000256" key="4">
    <source>
        <dbReference type="ARBA" id="ARBA00022827"/>
    </source>
</evidence>
<dbReference type="RefSeq" id="WP_085120698.1">
    <property type="nucleotide sequence ID" value="NZ_FWZX01000001.1"/>
</dbReference>
<evidence type="ECO:0000256" key="5">
    <source>
        <dbReference type="ARBA" id="ARBA00023002"/>
    </source>
</evidence>
<accession>A0A1Y6B6M5</accession>
<keyword evidence="11" id="KW-1185">Reference proteome</keyword>
<comment type="similarity">
    <text evidence="2 6">Belongs to the acyl-CoA dehydrogenase family.</text>
</comment>
<evidence type="ECO:0000313" key="11">
    <source>
        <dbReference type="Proteomes" id="UP000192917"/>
    </source>
</evidence>
<evidence type="ECO:0000256" key="2">
    <source>
        <dbReference type="ARBA" id="ARBA00009347"/>
    </source>
</evidence>
<dbReference type="InterPro" id="IPR036250">
    <property type="entry name" value="AcylCo_DH-like_C"/>
</dbReference>